<dbReference type="Gene3D" id="1.10.555.10">
    <property type="entry name" value="Rho GTPase activation protein"/>
    <property type="match status" value="2"/>
</dbReference>
<dbReference type="SUPFAM" id="SSF48350">
    <property type="entry name" value="GTPase activation domain, GAP"/>
    <property type="match status" value="1"/>
</dbReference>
<dbReference type="GO" id="GO:0007165">
    <property type="term" value="P:signal transduction"/>
    <property type="evidence" value="ECO:0007669"/>
    <property type="project" value="InterPro"/>
</dbReference>
<dbReference type="InterPro" id="IPR001452">
    <property type="entry name" value="SH3_domain"/>
</dbReference>
<dbReference type="KEGG" id="acan:ACA1_274390"/>
<dbReference type="OrthoDB" id="79452at2759"/>
<dbReference type="InterPro" id="IPR036028">
    <property type="entry name" value="SH3-like_dom_sf"/>
</dbReference>
<evidence type="ECO:0000256" key="3">
    <source>
        <dbReference type="PROSITE-ProRule" id="PRU00192"/>
    </source>
</evidence>
<evidence type="ECO:0000313" key="7">
    <source>
        <dbReference type="EMBL" id="ELR11885.1"/>
    </source>
</evidence>
<sequence>MFSKKEKVAPRHVRAIKSYTAQHETELSFQEGDELLQLDEMFSKKEKVAPRHVRAIKSYTAQHETELSFQEGDELLQLDESFGWLEGELNGVRGWFPHDHVEAMFSKKEKVAPRHVRAIKSYTAQHETELSFQEGDELLQLDESFGWLEGELNGVRGWFPHDHVEAVGPPLAQGGGIQPVDETEPEQGSSILSRRRMTSERLESFLTLRRPIRKDLENRNILPAGTAVGTNCSPQVVEAQKKLEKTKKAQVLSNFLKGSVIFRKKEALDTHGLFRLSGNQLDINKWKDALSAHDGFVDFKKENVDVHVVACLLKEYIRSLPEPPGLPEPNRIFLNYMLVFLKKVSMHADVNMMTSANLGIIFGPSFVQPKMVTMEKMMCPKPVEVVGQLIELGSIPAK</sequence>
<dbReference type="SMART" id="SM00324">
    <property type="entry name" value="RhoGAP"/>
    <property type="match status" value="1"/>
</dbReference>
<protein>
    <submittedName>
        <fullName evidence="7">RhoGAP domain containing protein</fullName>
    </submittedName>
</protein>
<dbReference type="Gene3D" id="6.10.140.2040">
    <property type="match status" value="1"/>
</dbReference>
<dbReference type="GeneID" id="14912353"/>
<dbReference type="PROSITE" id="PS50002">
    <property type="entry name" value="SH3"/>
    <property type="match status" value="2"/>
</dbReference>
<proteinExistence type="predicted"/>
<evidence type="ECO:0000256" key="4">
    <source>
        <dbReference type="SAM" id="MobiDB-lite"/>
    </source>
</evidence>
<dbReference type="VEuPathDB" id="AmoebaDB:ACA1_274390"/>
<keyword evidence="2" id="KW-0175">Coiled coil</keyword>
<feature type="domain" description="SH3" evidence="5">
    <location>
        <begin position="111"/>
        <end position="169"/>
    </location>
</feature>
<evidence type="ECO:0000256" key="1">
    <source>
        <dbReference type="ARBA" id="ARBA00022443"/>
    </source>
</evidence>
<dbReference type="AlphaFoldDB" id="L8GFL8"/>
<dbReference type="InterPro" id="IPR000198">
    <property type="entry name" value="RhoGAP_dom"/>
</dbReference>
<dbReference type="Proteomes" id="UP000011083">
    <property type="component" value="Unassembled WGS sequence"/>
</dbReference>
<dbReference type="EMBL" id="KB008146">
    <property type="protein sequence ID" value="ELR11885.1"/>
    <property type="molecule type" value="Genomic_DNA"/>
</dbReference>
<feature type="domain" description="Rho-GAP" evidence="6">
    <location>
        <begin position="237"/>
        <end position="398"/>
    </location>
</feature>
<dbReference type="InterPro" id="IPR008936">
    <property type="entry name" value="Rho_GTPase_activation_prot"/>
</dbReference>
<name>L8GFL8_ACACF</name>
<reference evidence="7 8" key="1">
    <citation type="journal article" date="2013" name="Genome Biol.">
        <title>Genome of Acanthamoeba castellanii highlights extensive lateral gene transfer and early evolution of tyrosine kinase signaling.</title>
        <authorList>
            <person name="Clarke M."/>
            <person name="Lohan A.J."/>
            <person name="Liu B."/>
            <person name="Lagkouvardos I."/>
            <person name="Roy S."/>
            <person name="Zafar N."/>
            <person name="Bertelli C."/>
            <person name="Schilde C."/>
            <person name="Kianianmomeni A."/>
            <person name="Burglin T.R."/>
            <person name="Frech C."/>
            <person name="Turcotte B."/>
            <person name="Kopec K.O."/>
            <person name="Synnott J.M."/>
            <person name="Choo C."/>
            <person name="Paponov I."/>
            <person name="Finkler A."/>
            <person name="Soon Heng Tan C."/>
            <person name="Hutchins A.P."/>
            <person name="Weinmeier T."/>
            <person name="Rattei T."/>
            <person name="Chu J.S."/>
            <person name="Gimenez G."/>
            <person name="Irimia M."/>
            <person name="Rigden D.J."/>
            <person name="Fitzpatrick D.A."/>
            <person name="Lorenzo-Morales J."/>
            <person name="Bateman A."/>
            <person name="Chiu C.H."/>
            <person name="Tang P."/>
            <person name="Hegemann P."/>
            <person name="Fromm H."/>
            <person name="Raoult D."/>
            <person name="Greub G."/>
            <person name="Miranda-Saavedra D."/>
            <person name="Chen N."/>
            <person name="Nash P."/>
            <person name="Ginger M.L."/>
            <person name="Horn M."/>
            <person name="Schaap P."/>
            <person name="Caler L."/>
            <person name="Loftus B."/>
        </authorList>
    </citation>
    <scope>NUCLEOTIDE SEQUENCE [LARGE SCALE GENOMIC DNA]</scope>
    <source>
        <strain evidence="7 8">Neff</strain>
    </source>
</reference>
<dbReference type="SMART" id="SM00326">
    <property type="entry name" value="SH3"/>
    <property type="match status" value="2"/>
</dbReference>
<evidence type="ECO:0000259" key="6">
    <source>
        <dbReference type="PROSITE" id="PS50238"/>
    </source>
</evidence>
<accession>L8GFL8</accession>
<feature type="domain" description="SH3" evidence="5">
    <location>
        <begin position="48"/>
        <end position="106"/>
    </location>
</feature>
<keyword evidence="1 3" id="KW-0728">SH3 domain</keyword>
<keyword evidence="8" id="KW-1185">Reference proteome</keyword>
<dbReference type="Pfam" id="PF07653">
    <property type="entry name" value="SH3_2"/>
    <property type="match status" value="2"/>
</dbReference>
<dbReference type="PANTHER" id="PTHR14166">
    <property type="entry name" value="SLIT-ROBO RHO GTPASE ACTIVATING PROTEIN"/>
    <property type="match status" value="1"/>
</dbReference>
<dbReference type="Pfam" id="PF00620">
    <property type="entry name" value="RhoGAP"/>
    <property type="match status" value="2"/>
</dbReference>
<dbReference type="PROSITE" id="PS50238">
    <property type="entry name" value="RHOGAP"/>
    <property type="match status" value="1"/>
</dbReference>
<evidence type="ECO:0000256" key="2">
    <source>
        <dbReference type="ARBA" id="ARBA00023054"/>
    </source>
</evidence>
<organism evidence="7 8">
    <name type="scientific">Acanthamoeba castellanii (strain ATCC 30010 / Neff)</name>
    <dbReference type="NCBI Taxonomy" id="1257118"/>
    <lineage>
        <taxon>Eukaryota</taxon>
        <taxon>Amoebozoa</taxon>
        <taxon>Discosea</taxon>
        <taxon>Longamoebia</taxon>
        <taxon>Centramoebida</taxon>
        <taxon>Acanthamoebidae</taxon>
        <taxon>Acanthamoeba</taxon>
    </lineage>
</organism>
<dbReference type="RefSeq" id="XP_044021425.1">
    <property type="nucleotide sequence ID" value="XM_044165491.1"/>
</dbReference>
<gene>
    <name evidence="7" type="ORF">ACA1_274390</name>
</gene>
<dbReference type="Gene3D" id="2.30.30.40">
    <property type="entry name" value="SH3 Domains"/>
    <property type="match status" value="3"/>
</dbReference>
<dbReference type="SUPFAM" id="SSF50044">
    <property type="entry name" value="SH3-domain"/>
    <property type="match status" value="3"/>
</dbReference>
<evidence type="ECO:0000259" key="5">
    <source>
        <dbReference type="PROSITE" id="PS50002"/>
    </source>
</evidence>
<evidence type="ECO:0000313" key="8">
    <source>
        <dbReference type="Proteomes" id="UP000011083"/>
    </source>
</evidence>
<dbReference type="CDD" id="cd00159">
    <property type="entry name" value="RhoGAP"/>
    <property type="match status" value="1"/>
</dbReference>
<dbReference type="InterPro" id="IPR051627">
    <property type="entry name" value="SLIT-ROBO_RhoGAP"/>
</dbReference>
<feature type="region of interest" description="Disordered" evidence="4">
    <location>
        <begin position="172"/>
        <end position="191"/>
    </location>
</feature>